<evidence type="ECO:0000313" key="1">
    <source>
        <dbReference type="EMBL" id="CAJ2670562.1"/>
    </source>
</evidence>
<sequence length="74" mass="8177">MLLVASCSVLASLIWFMFFKKPDCQMQQLKGNALFCTNNSCSTPSHVFIQQSNVNNIGLYSLEDFQIVIGRGAG</sequence>
<name>A0ACB0LTV9_TRIPR</name>
<protein>
    <submittedName>
        <fullName evidence="1">Uncharacterized protein</fullName>
    </submittedName>
</protein>
<proteinExistence type="predicted"/>
<reference evidence="1" key="1">
    <citation type="submission" date="2023-10" db="EMBL/GenBank/DDBJ databases">
        <authorList>
            <person name="Rodriguez Cubillos JULIANA M."/>
            <person name="De Vega J."/>
        </authorList>
    </citation>
    <scope>NUCLEOTIDE SEQUENCE</scope>
</reference>
<gene>
    <name evidence="1" type="ORF">MILVUS5_LOCUS34576</name>
</gene>
<accession>A0ACB0LTV9</accession>
<evidence type="ECO:0000313" key="2">
    <source>
        <dbReference type="Proteomes" id="UP001177021"/>
    </source>
</evidence>
<dbReference type="EMBL" id="CASHSV030000615">
    <property type="protein sequence ID" value="CAJ2670562.1"/>
    <property type="molecule type" value="Genomic_DNA"/>
</dbReference>
<dbReference type="Proteomes" id="UP001177021">
    <property type="component" value="Unassembled WGS sequence"/>
</dbReference>
<comment type="caution">
    <text evidence="1">The sequence shown here is derived from an EMBL/GenBank/DDBJ whole genome shotgun (WGS) entry which is preliminary data.</text>
</comment>
<organism evidence="1 2">
    <name type="scientific">Trifolium pratense</name>
    <name type="common">Red clover</name>
    <dbReference type="NCBI Taxonomy" id="57577"/>
    <lineage>
        <taxon>Eukaryota</taxon>
        <taxon>Viridiplantae</taxon>
        <taxon>Streptophyta</taxon>
        <taxon>Embryophyta</taxon>
        <taxon>Tracheophyta</taxon>
        <taxon>Spermatophyta</taxon>
        <taxon>Magnoliopsida</taxon>
        <taxon>eudicotyledons</taxon>
        <taxon>Gunneridae</taxon>
        <taxon>Pentapetalae</taxon>
        <taxon>rosids</taxon>
        <taxon>fabids</taxon>
        <taxon>Fabales</taxon>
        <taxon>Fabaceae</taxon>
        <taxon>Papilionoideae</taxon>
        <taxon>50 kb inversion clade</taxon>
        <taxon>NPAAA clade</taxon>
        <taxon>Hologalegina</taxon>
        <taxon>IRL clade</taxon>
        <taxon>Trifolieae</taxon>
        <taxon>Trifolium</taxon>
    </lineage>
</organism>
<keyword evidence="2" id="KW-1185">Reference proteome</keyword>